<comment type="caution">
    <text evidence="2">The sequence shown here is derived from an EMBL/GenBank/DDBJ whole genome shotgun (WGS) entry which is preliminary data.</text>
</comment>
<dbReference type="RefSeq" id="WP_377814662.1">
    <property type="nucleotide sequence ID" value="NZ_JBHRSJ010000022.1"/>
</dbReference>
<dbReference type="Proteomes" id="UP001595457">
    <property type="component" value="Unassembled WGS sequence"/>
</dbReference>
<dbReference type="EMBL" id="JBHRSJ010000022">
    <property type="protein sequence ID" value="MFC2973011.1"/>
    <property type="molecule type" value="Genomic_DNA"/>
</dbReference>
<keyword evidence="3" id="KW-1185">Reference proteome</keyword>
<feature type="signal peptide" evidence="1">
    <location>
        <begin position="1"/>
        <end position="26"/>
    </location>
</feature>
<protein>
    <submittedName>
        <fullName evidence="2">DnrO protein</fullName>
    </submittedName>
</protein>
<evidence type="ECO:0000313" key="3">
    <source>
        <dbReference type="Proteomes" id="UP001595457"/>
    </source>
</evidence>
<evidence type="ECO:0000256" key="1">
    <source>
        <dbReference type="SAM" id="SignalP"/>
    </source>
</evidence>
<sequence length="165" mass="17568">MKVLQPLFWSLALALMLALASSFALSFVVGTAWAAEGHHHHAPAAAGVQAPAGKWATDLPLRSGMARIRRAALQTLPGPVGDAQASALSREIREATAFMIEHCTLPPRADAALHGVLTELLQGAEALPRAAERERAGERILAALARYPELFDDPQWSGPEVSARP</sequence>
<accession>A0ABV7AVR9</accession>
<organism evidence="2 3">
    <name type="scientific">Azotobacter bryophylli</name>
    <dbReference type="NCBI Taxonomy" id="1986537"/>
    <lineage>
        <taxon>Bacteria</taxon>
        <taxon>Pseudomonadati</taxon>
        <taxon>Pseudomonadota</taxon>
        <taxon>Gammaproteobacteria</taxon>
        <taxon>Pseudomonadales</taxon>
        <taxon>Pseudomonadaceae</taxon>
        <taxon>Azotobacter</taxon>
    </lineage>
</organism>
<proteinExistence type="predicted"/>
<gene>
    <name evidence="2" type="ORF">ACFOJE_12390</name>
</gene>
<keyword evidence="1" id="KW-0732">Signal</keyword>
<name>A0ABV7AVR9_9GAMM</name>
<evidence type="ECO:0000313" key="2">
    <source>
        <dbReference type="EMBL" id="MFC2973011.1"/>
    </source>
</evidence>
<reference evidence="3" key="1">
    <citation type="journal article" date="2019" name="Int. J. Syst. Evol. Microbiol.">
        <title>The Global Catalogue of Microorganisms (GCM) 10K type strain sequencing project: providing services to taxonomists for standard genome sequencing and annotation.</title>
        <authorList>
            <consortium name="The Broad Institute Genomics Platform"/>
            <consortium name="The Broad Institute Genome Sequencing Center for Infectious Disease"/>
            <person name="Wu L."/>
            <person name="Ma J."/>
        </authorList>
    </citation>
    <scope>NUCLEOTIDE SEQUENCE [LARGE SCALE GENOMIC DNA]</scope>
    <source>
        <strain evidence="3">KCTC 62195</strain>
    </source>
</reference>
<feature type="chain" id="PRO_5046044693" evidence="1">
    <location>
        <begin position="27"/>
        <end position="165"/>
    </location>
</feature>